<feature type="domain" description="Piwi" evidence="1">
    <location>
        <begin position="1"/>
        <end position="61"/>
    </location>
</feature>
<dbReference type="AlphaFoldDB" id="A0A8S2FZB3"/>
<dbReference type="Proteomes" id="UP000677228">
    <property type="component" value="Unassembled WGS sequence"/>
</dbReference>
<dbReference type="InterPro" id="IPR012337">
    <property type="entry name" value="RNaseH-like_sf"/>
</dbReference>
<reference evidence="2" key="1">
    <citation type="submission" date="2021-02" db="EMBL/GenBank/DDBJ databases">
        <authorList>
            <person name="Nowell W R."/>
        </authorList>
    </citation>
    <scope>NUCLEOTIDE SEQUENCE</scope>
</reference>
<organism evidence="2 4">
    <name type="scientific">Didymodactylos carnosus</name>
    <dbReference type="NCBI Taxonomy" id="1234261"/>
    <lineage>
        <taxon>Eukaryota</taxon>
        <taxon>Metazoa</taxon>
        <taxon>Spiralia</taxon>
        <taxon>Gnathifera</taxon>
        <taxon>Rotifera</taxon>
        <taxon>Eurotatoria</taxon>
        <taxon>Bdelloidea</taxon>
        <taxon>Philodinida</taxon>
        <taxon>Philodinidae</taxon>
        <taxon>Didymodactylos</taxon>
    </lineage>
</organism>
<evidence type="ECO:0000313" key="4">
    <source>
        <dbReference type="Proteomes" id="UP000677228"/>
    </source>
</evidence>
<dbReference type="GO" id="GO:0003676">
    <property type="term" value="F:nucleic acid binding"/>
    <property type="evidence" value="ECO:0007669"/>
    <property type="project" value="InterPro"/>
</dbReference>
<sequence length="109" mass="12156">GTSRPTHYHVLYDDNRLTPDKVQMLTYALCYTYARCTRSVSIPAPVKYADLLALRAAYYLRLNEMSDTESIASGRPLVPSGQEIQALTTITSDPILLSENLAPDSPFFL</sequence>
<dbReference type="InterPro" id="IPR003165">
    <property type="entry name" value="Piwi"/>
</dbReference>
<evidence type="ECO:0000259" key="1">
    <source>
        <dbReference type="PROSITE" id="PS50822"/>
    </source>
</evidence>
<proteinExistence type="predicted"/>
<dbReference type="EMBL" id="CAJOBA010073093">
    <property type="protein sequence ID" value="CAF4402626.1"/>
    <property type="molecule type" value="Genomic_DNA"/>
</dbReference>
<accession>A0A8S2FZB3</accession>
<dbReference type="Pfam" id="PF02171">
    <property type="entry name" value="Piwi"/>
    <property type="match status" value="1"/>
</dbReference>
<dbReference type="Gene3D" id="3.30.420.10">
    <property type="entry name" value="Ribonuclease H-like superfamily/Ribonuclease H"/>
    <property type="match status" value="1"/>
</dbReference>
<gene>
    <name evidence="2" type="ORF">OVA965_LOCUS41831</name>
    <name evidence="3" type="ORF">TMI583_LOCUS43577</name>
</gene>
<protein>
    <recommendedName>
        <fullName evidence="1">Piwi domain-containing protein</fullName>
    </recommendedName>
</protein>
<dbReference type="PROSITE" id="PS50822">
    <property type="entry name" value="PIWI"/>
    <property type="match status" value="1"/>
</dbReference>
<evidence type="ECO:0000313" key="2">
    <source>
        <dbReference type="EMBL" id="CAF1596210.1"/>
    </source>
</evidence>
<dbReference type="PANTHER" id="PTHR22891">
    <property type="entry name" value="EUKARYOTIC TRANSLATION INITIATION FACTOR 2C"/>
    <property type="match status" value="1"/>
</dbReference>
<dbReference type="EMBL" id="CAJNOK010049492">
    <property type="protein sequence ID" value="CAF1596210.1"/>
    <property type="molecule type" value="Genomic_DNA"/>
</dbReference>
<name>A0A8S2FZB3_9BILA</name>
<feature type="non-terminal residue" evidence="2">
    <location>
        <position position="1"/>
    </location>
</feature>
<dbReference type="SUPFAM" id="SSF53098">
    <property type="entry name" value="Ribonuclease H-like"/>
    <property type="match status" value="1"/>
</dbReference>
<dbReference type="InterPro" id="IPR036397">
    <property type="entry name" value="RNaseH_sf"/>
</dbReference>
<comment type="caution">
    <text evidence="2">The sequence shown here is derived from an EMBL/GenBank/DDBJ whole genome shotgun (WGS) entry which is preliminary data.</text>
</comment>
<dbReference type="Proteomes" id="UP000682733">
    <property type="component" value="Unassembled WGS sequence"/>
</dbReference>
<evidence type="ECO:0000313" key="3">
    <source>
        <dbReference type="EMBL" id="CAF4402626.1"/>
    </source>
</evidence>